<dbReference type="EMBL" id="CAGKOT010000048">
    <property type="protein sequence ID" value="CAB5383130.1"/>
    <property type="molecule type" value="Genomic_DNA"/>
</dbReference>
<dbReference type="OrthoDB" id="10324229at2759"/>
<accession>A0A915ZPJ9</accession>
<protein>
    <submittedName>
        <fullName evidence="1">Uncharacterized protein</fullName>
    </submittedName>
</protein>
<gene>
    <name evidence="1" type="ORF">CHRIB12_LOCUS18251</name>
</gene>
<proteinExistence type="predicted"/>
<evidence type="ECO:0000313" key="1">
    <source>
        <dbReference type="EMBL" id="CAB5383130.1"/>
    </source>
</evidence>
<organism evidence="1 2">
    <name type="scientific">Rhizophagus irregularis</name>
    <dbReference type="NCBI Taxonomy" id="588596"/>
    <lineage>
        <taxon>Eukaryota</taxon>
        <taxon>Fungi</taxon>
        <taxon>Fungi incertae sedis</taxon>
        <taxon>Mucoromycota</taxon>
        <taxon>Glomeromycotina</taxon>
        <taxon>Glomeromycetes</taxon>
        <taxon>Glomerales</taxon>
        <taxon>Glomeraceae</taxon>
        <taxon>Rhizophagus</taxon>
    </lineage>
</organism>
<name>A0A915ZPJ9_9GLOM</name>
<comment type="caution">
    <text evidence="1">The sequence shown here is derived from an EMBL/GenBank/DDBJ whole genome shotgun (WGS) entry which is preliminary data.</text>
</comment>
<reference evidence="1" key="1">
    <citation type="submission" date="2020-05" db="EMBL/GenBank/DDBJ databases">
        <authorList>
            <person name="Rincon C."/>
            <person name="Sanders R I."/>
            <person name="Robbins C."/>
            <person name="Chaturvedi A."/>
        </authorList>
    </citation>
    <scope>NUCLEOTIDE SEQUENCE</scope>
    <source>
        <strain evidence="1">CHB12</strain>
    </source>
</reference>
<evidence type="ECO:0000313" key="2">
    <source>
        <dbReference type="Proteomes" id="UP000684084"/>
    </source>
</evidence>
<sequence>MRKRTLFNILVRARQLQSFDLQSLKFSRLLTMNGYHIGSNWTQQNETWAHVNYSAVITQNFVINNN</sequence>
<dbReference type="Proteomes" id="UP000684084">
    <property type="component" value="Unassembled WGS sequence"/>
</dbReference>
<dbReference type="AlphaFoldDB" id="A0A915ZPJ9"/>